<feature type="transmembrane region" description="Helical" evidence="6">
    <location>
        <begin position="153"/>
        <end position="174"/>
    </location>
</feature>
<dbReference type="Pfam" id="PF00482">
    <property type="entry name" value="T2SSF"/>
    <property type="match status" value="1"/>
</dbReference>
<name>X0VRT2_9ZZZZ</name>
<reference evidence="8" key="1">
    <citation type="journal article" date="2014" name="Front. Microbiol.">
        <title>High frequency of phylogenetically diverse reductive dehalogenase-homologous genes in deep subseafloor sedimentary metagenomes.</title>
        <authorList>
            <person name="Kawai M."/>
            <person name="Futagami T."/>
            <person name="Toyoda A."/>
            <person name="Takaki Y."/>
            <person name="Nishi S."/>
            <person name="Hori S."/>
            <person name="Arai W."/>
            <person name="Tsubouchi T."/>
            <person name="Morono Y."/>
            <person name="Uchiyama I."/>
            <person name="Ito T."/>
            <person name="Fujiyama A."/>
            <person name="Inagaki F."/>
            <person name="Takami H."/>
        </authorList>
    </citation>
    <scope>NUCLEOTIDE SEQUENCE</scope>
    <source>
        <strain evidence="8">Expedition CK06-06</strain>
    </source>
</reference>
<dbReference type="InterPro" id="IPR018076">
    <property type="entry name" value="T2SS_GspF_dom"/>
</dbReference>
<dbReference type="EMBL" id="BARS01031700">
    <property type="protein sequence ID" value="GAG21119.1"/>
    <property type="molecule type" value="Genomic_DNA"/>
</dbReference>
<dbReference type="GO" id="GO:0005886">
    <property type="term" value="C:plasma membrane"/>
    <property type="evidence" value="ECO:0007669"/>
    <property type="project" value="UniProtKB-SubCell"/>
</dbReference>
<feature type="non-terminal residue" evidence="8">
    <location>
        <position position="1"/>
    </location>
</feature>
<dbReference type="InterPro" id="IPR042094">
    <property type="entry name" value="T2SS_GspF_sf"/>
</dbReference>
<gene>
    <name evidence="8" type="ORF">S01H1_49299</name>
</gene>
<organism evidence="8">
    <name type="scientific">marine sediment metagenome</name>
    <dbReference type="NCBI Taxonomy" id="412755"/>
    <lineage>
        <taxon>unclassified sequences</taxon>
        <taxon>metagenomes</taxon>
        <taxon>ecological metagenomes</taxon>
    </lineage>
</organism>
<evidence type="ECO:0000256" key="2">
    <source>
        <dbReference type="ARBA" id="ARBA00022475"/>
    </source>
</evidence>
<keyword evidence="5 6" id="KW-0472">Membrane</keyword>
<comment type="subcellular location">
    <subcellularLocation>
        <location evidence="1">Cell membrane</location>
        <topology evidence="1">Multi-pass membrane protein</topology>
    </subcellularLocation>
</comment>
<evidence type="ECO:0000256" key="6">
    <source>
        <dbReference type="SAM" id="Phobius"/>
    </source>
</evidence>
<proteinExistence type="predicted"/>
<dbReference type="PANTHER" id="PTHR35007:SF2">
    <property type="entry name" value="PILUS ASSEMBLE PROTEIN"/>
    <property type="match status" value="1"/>
</dbReference>
<keyword evidence="2" id="KW-1003">Cell membrane</keyword>
<evidence type="ECO:0000256" key="1">
    <source>
        <dbReference type="ARBA" id="ARBA00004651"/>
    </source>
</evidence>
<dbReference type="Gene3D" id="1.20.81.30">
    <property type="entry name" value="Type II secretion system (T2SS), domain F"/>
    <property type="match status" value="1"/>
</dbReference>
<evidence type="ECO:0000256" key="5">
    <source>
        <dbReference type="ARBA" id="ARBA00023136"/>
    </source>
</evidence>
<protein>
    <recommendedName>
        <fullName evidence="7">Type II secretion system protein GspF domain-containing protein</fullName>
    </recommendedName>
</protein>
<evidence type="ECO:0000259" key="7">
    <source>
        <dbReference type="Pfam" id="PF00482"/>
    </source>
</evidence>
<keyword evidence="3 6" id="KW-0812">Transmembrane</keyword>
<evidence type="ECO:0000256" key="4">
    <source>
        <dbReference type="ARBA" id="ARBA00022989"/>
    </source>
</evidence>
<comment type="caution">
    <text evidence="8">The sequence shown here is derived from an EMBL/GenBank/DDBJ whole genome shotgun (WGS) entry which is preliminary data.</text>
</comment>
<accession>X0VRT2</accession>
<sequence>TAGQISFFAMFIGFVTGLGLTLYQLQDKASKRLRRISKRVPYSLDLISLAMGAGATFTEAVQTVVREEGDDPFNEELRALLAEMELGTTRRRALENMISRVPIEQLRSIVSSVIQAEELGTPLADVLHSQANLLRLQRTVNAENAAAVASVRILIPSLLILIAVVLAVFAPMIVRGVGGGLF</sequence>
<feature type="transmembrane region" description="Helical" evidence="6">
    <location>
        <begin position="6"/>
        <end position="25"/>
    </location>
</feature>
<evidence type="ECO:0000256" key="3">
    <source>
        <dbReference type="ARBA" id="ARBA00022692"/>
    </source>
</evidence>
<dbReference type="PANTHER" id="PTHR35007">
    <property type="entry name" value="INTEGRAL MEMBRANE PROTEIN-RELATED"/>
    <property type="match status" value="1"/>
</dbReference>
<keyword evidence="4 6" id="KW-1133">Transmembrane helix</keyword>
<evidence type="ECO:0000313" key="8">
    <source>
        <dbReference type="EMBL" id="GAG21119.1"/>
    </source>
</evidence>
<feature type="domain" description="Type II secretion system protein GspF" evidence="7">
    <location>
        <begin position="44"/>
        <end position="171"/>
    </location>
</feature>
<dbReference type="AlphaFoldDB" id="X0VRT2"/>